<dbReference type="InterPro" id="IPR011528">
    <property type="entry name" value="NERD"/>
</dbReference>
<feature type="transmembrane region" description="Helical" evidence="1">
    <location>
        <begin position="276"/>
        <end position="300"/>
    </location>
</feature>
<gene>
    <name evidence="3" type="ORF">HMPREF0216_02402</name>
</gene>
<organism evidence="3 4">
    <name type="scientific">Clostridium celatum DSM 1785</name>
    <dbReference type="NCBI Taxonomy" id="545697"/>
    <lineage>
        <taxon>Bacteria</taxon>
        <taxon>Bacillati</taxon>
        <taxon>Bacillota</taxon>
        <taxon>Clostridia</taxon>
        <taxon>Eubacteriales</taxon>
        <taxon>Clostridiaceae</taxon>
        <taxon>Clostridium</taxon>
    </lineage>
</organism>
<keyword evidence="1" id="KW-0812">Transmembrane</keyword>
<feature type="transmembrane region" description="Helical" evidence="1">
    <location>
        <begin position="6"/>
        <end position="26"/>
    </location>
</feature>
<proteinExistence type="predicted"/>
<sequence>MVLVLVNSMFFIFRFIFNIIKFLIYICVKVLSLVLKVPLLRFALLLFVLGHFLDLKFEFLSKIYIIYIIHLGALYFNIYKRLFIYLNYTYNKLYNFFKVSFSLRPLKNESIILNNLCIENDDSNNCTIDDLVITDGGIFIIKTLNYSYNEFLLKSTTNNKSKSKLNNDSLIDLEIIYKICDECNNCYTLLKEIISSEIPITQVIVLPNEDSVVPLDDNIKIPIILAKDLPFFIKKNLDTSKNCSPLSLKNTLLDNKVWFFDILLLKLKYFISNNKGLLLFFLISLIFYSVSTTSVSYISFRFLK</sequence>
<name>L1QDT7_9CLOT</name>
<reference evidence="3 4" key="1">
    <citation type="submission" date="2012-05" db="EMBL/GenBank/DDBJ databases">
        <authorList>
            <person name="Weinstock G."/>
            <person name="Sodergren E."/>
            <person name="Lobos E.A."/>
            <person name="Fulton L."/>
            <person name="Fulton R."/>
            <person name="Courtney L."/>
            <person name="Fronick C."/>
            <person name="O'Laughlin M."/>
            <person name="Godfrey J."/>
            <person name="Wilson R.M."/>
            <person name="Miner T."/>
            <person name="Farmer C."/>
            <person name="Delehaunty K."/>
            <person name="Cordes M."/>
            <person name="Minx P."/>
            <person name="Tomlinson C."/>
            <person name="Chen J."/>
            <person name="Wollam A."/>
            <person name="Pepin K.H."/>
            <person name="Bhonagiri V."/>
            <person name="Zhang X."/>
            <person name="Suruliraj S."/>
            <person name="Warren W."/>
            <person name="Mitreva M."/>
            <person name="Mardis E.R."/>
            <person name="Wilson R.K."/>
        </authorList>
    </citation>
    <scope>NUCLEOTIDE SEQUENCE [LARGE SCALE GENOMIC DNA]</scope>
    <source>
        <strain evidence="3 4">DSM 1785</strain>
    </source>
</reference>
<feature type="domain" description="NERD" evidence="2">
    <location>
        <begin position="98"/>
        <end position="206"/>
    </location>
</feature>
<dbReference type="Pfam" id="PF08378">
    <property type="entry name" value="NERD"/>
    <property type="match status" value="1"/>
</dbReference>
<dbReference type="PATRIC" id="fig|545697.3.peg.2366"/>
<comment type="caution">
    <text evidence="3">The sequence shown here is derived from an EMBL/GenBank/DDBJ whole genome shotgun (WGS) entry which is preliminary data.</text>
</comment>
<dbReference type="OrthoDB" id="1938066at2"/>
<accession>L1QDT7</accession>
<evidence type="ECO:0000256" key="1">
    <source>
        <dbReference type="SAM" id="Phobius"/>
    </source>
</evidence>
<dbReference type="Proteomes" id="UP000010420">
    <property type="component" value="Unassembled WGS sequence"/>
</dbReference>
<evidence type="ECO:0000313" key="4">
    <source>
        <dbReference type="Proteomes" id="UP000010420"/>
    </source>
</evidence>
<evidence type="ECO:0000259" key="2">
    <source>
        <dbReference type="Pfam" id="PF08378"/>
    </source>
</evidence>
<dbReference type="STRING" id="545697.HMPREF0216_02402"/>
<feature type="transmembrane region" description="Helical" evidence="1">
    <location>
        <begin position="59"/>
        <end position="78"/>
    </location>
</feature>
<evidence type="ECO:0000313" key="3">
    <source>
        <dbReference type="EMBL" id="EKY25820.1"/>
    </source>
</evidence>
<protein>
    <recommendedName>
        <fullName evidence="2">NERD domain-containing protein</fullName>
    </recommendedName>
</protein>
<dbReference type="EMBL" id="AMEZ01000064">
    <property type="protein sequence ID" value="EKY25820.1"/>
    <property type="molecule type" value="Genomic_DNA"/>
</dbReference>
<dbReference type="HOGENOM" id="CLU_914323_0_0_9"/>
<dbReference type="AlphaFoldDB" id="L1QDT7"/>
<keyword evidence="1" id="KW-1133">Transmembrane helix</keyword>
<feature type="transmembrane region" description="Helical" evidence="1">
    <location>
        <begin position="33"/>
        <end position="53"/>
    </location>
</feature>
<keyword evidence="1" id="KW-0472">Membrane</keyword>
<keyword evidence="4" id="KW-1185">Reference proteome</keyword>
<dbReference type="eggNOG" id="ENOG5030U78">
    <property type="taxonomic scope" value="Bacteria"/>
</dbReference>